<dbReference type="InterPro" id="IPR021255">
    <property type="entry name" value="DUF2807"/>
</dbReference>
<feature type="chain" id="PRO_5031163385" evidence="1">
    <location>
        <begin position="24"/>
        <end position="252"/>
    </location>
</feature>
<dbReference type="EMBL" id="JACEZS010000033">
    <property type="protein sequence ID" value="MBA5608520.1"/>
    <property type="molecule type" value="Genomic_DNA"/>
</dbReference>
<accession>A0A7W2EM94</accession>
<sequence length="252" mass="26108">MKRTIRAALLASALCSGAHTALADEAVSEPRAVDARTVNINLDGVISLNVKQGPAALTIYGDPRYLPKVVVEQHGDSLHIGTALHGFQVGKTDLRAELTLPNLHELVSGGVGSTEINGFSGDTLRLVLDGAGAITAKSQYRNVNVKLAGVGSINLDAGSSDNMDLNLRGAGSMHVHGQARKLHASLSGVGSLDARQLQADSIDVSLTGLGSARLFAKDSATMNLTGLGSATVYGNPANRQANARGMGSLHWE</sequence>
<organism evidence="3 4">
    <name type="scientific">Rugamonas fusca</name>
    <dbReference type="NCBI Taxonomy" id="2758568"/>
    <lineage>
        <taxon>Bacteria</taxon>
        <taxon>Pseudomonadati</taxon>
        <taxon>Pseudomonadota</taxon>
        <taxon>Betaproteobacteria</taxon>
        <taxon>Burkholderiales</taxon>
        <taxon>Oxalobacteraceae</taxon>
        <taxon>Telluria group</taxon>
        <taxon>Rugamonas</taxon>
    </lineage>
</organism>
<evidence type="ECO:0000313" key="4">
    <source>
        <dbReference type="Proteomes" id="UP000566711"/>
    </source>
</evidence>
<proteinExistence type="predicted"/>
<gene>
    <name evidence="3" type="ORF">H3H36_24545</name>
</gene>
<name>A0A7W2EM94_9BURK</name>
<reference evidence="3 4" key="1">
    <citation type="submission" date="2020-07" db="EMBL/GenBank/DDBJ databases">
        <title>Novel species isolated from subtropical streams in China.</title>
        <authorList>
            <person name="Lu H."/>
        </authorList>
    </citation>
    <scope>NUCLEOTIDE SEQUENCE [LARGE SCALE GENOMIC DNA]</scope>
    <source>
        <strain evidence="3 4">FT3S</strain>
    </source>
</reference>
<feature type="domain" description="Putative auto-transporter adhesin head GIN" evidence="2">
    <location>
        <begin position="40"/>
        <end position="173"/>
    </location>
</feature>
<dbReference type="Gene3D" id="2.160.20.120">
    <property type="match status" value="1"/>
</dbReference>
<keyword evidence="1" id="KW-0732">Signal</keyword>
<feature type="signal peptide" evidence="1">
    <location>
        <begin position="1"/>
        <end position="23"/>
    </location>
</feature>
<comment type="caution">
    <text evidence="3">The sequence shown here is derived from an EMBL/GenBank/DDBJ whole genome shotgun (WGS) entry which is preliminary data.</text>
</comment>
<keyword evidence="4" id="KW-1185">Reference proteome</keyword>
<protein>
    <submittedName>
        <fullName evidence="3">DUF2807 domain-containing protein</fullName>
    </submittedName>
</protein>
<evidence type="ECO:0000259" key="2">
    <source>
        <dbReference type="Pfam" id="PF10988"/>
    </source>
</evidence>
<dbReference type="RefSeq" id="WP_182220679.1">
    <property type="nucleotide sequence ID" value="NZ_JACEZS010000033.1"/>
</dbReference>
<dbReference type="AlphaFoldDB" id="A0A7W2EM94"/>
<evidence type="ECO:0000256" key="1">
    <source>
        <dbReference type="SAM" id="SignalP"/>
    </source>
</evidence>
<evidence type="ECO:0000313" key="3">
    <source>
        <dbReference type="EMBL" id="MBA5608520.1"/>
    </source>
</evidence>
<dbReference type="Proteomes" id="UP000566711">
    <property type="component" value="Unassembled WGS sequence"/>
</dbReference>
<dbReference type="Pfam" id="PF10988">
    <property type="entry name" value="DUF2807"/>
    <property type="match status" value="1"/>
</dbReference>